<dbReference type="GO" id="GO:0008733">
    <property type="term" value="F:L-arabinose isomerase activity"/>
    <property type="evidence" value="ECO:0007669"/>
    <property type="project" value="InterPro"/>
</dbReference>
<protein>
    <submittedName>
        <fullName evidence="4">L-arabinose isomerase</fullName>
    </submittedName>
</protein>
<dbReference type="Gene3D" id="3.40.50.10940">
    <property type="match status" value="1"/>
</dbReference>
<dbReference type="Pfam" id="PF02610">
    <property type="entry name" value="AraA_N"/>
    <property type="match status" value="1"/>
</dbReference>
<dbReference type="AlphaFoldDB" id="A0A317ZQJ3"/>
<comment type="caution">
    <text evidence="4">The sequence shown here is derived from an EMBL/GenBank/DDBJ whole genome shotgun (WGS) entry which is preliminary data.</text>
</comment>
<dbReference type="GO" id="GO:0019569">
    <property type="term" value="P:L-arabinose catabolic process to D-xylulose 5-phosphate"/>
    <property type="evidence" value="ECO:0007669"/>
    <property type="project" value="TreeGrafter"/>
</dbReference>
<keyword evidence="1 4" id="KW-0413">Isomerase</keyword>
<organism evidence="4 5">
    <name type="scientific">Cryobacterium arcticum</name>
    <dbReference type="NCBI Taxonomy" id="670052"/>
    <lineage>
        <taxon>Bacteria</taxon>
        <taxon>Bacillati</taxon>
        <taxon>Actinomycetota</taxon>
        <taxon>Actinomycetes</taxon>
        <taxon>Micrococcales</taxon>
        <taxon>Microbacteriaceae</taxon>
        <taxon>Cryobacterium</taxon>
    </lineage>
</organism>
<dbReference type="InterPro" id="IPR009015">
    <property type="entry name" value="Fucose_isomerase_N/cen_sf"/>
</dbReference>
<dbReference type="PANTHER" id="PTHR38464">
    <property type="entry name" value="L-ARABINOSE ISOMERASE"/>
    <property type="match status" value="1"/>
</dbReference>
<dbReference type="GO" id="GO:0005829">
    <property type="term" value="C:cytosol"/>
    <property type="evidence" value="ECO:0007669"/>
    <property type="project" value="TreeGrafter"/>
</dbReference>
<dbReference type="InterPro" id="IPR003762">
    <property type="entry name" value="Lara_isomerase"/>
</dbReference>
<evidence type="ECO:0000313" key="4">
    <source>
        <dbReference type="EMBL" id="PXA68751.1"/>
    </source>
</evidence>
<dbReference type="Proteomes" id="UP000246722">
    <property type="component" value="Unassembled WGS sequence"/>
</dbReference>
<dbReference type="EMBL" id="QHLY01000012">
    <property type="protein sequence ID" value="PXA68751.1"/>
    <property type="molecule type" value="Genomic_DNA"/>
</dbReference>
<evidence type="ECO:0000313" key="5">
    <source>
        <dbReference type="Proteomes" id="UP000246722"/>
    </source>
</evidence>
<evidence type="ECO:0000256" key="2">
    <source>
        <dbReference type="ARBA" id="ARBA00023277"/>
    </source>
</evidence>
<reference evidence="4 5" key="1">
    <citation type="submission" date="2018-05" db="EMBL/GenBank/DDBJ databases">
        <title>Genetic diversity of glacier-inhabiting Cryobacterium bacteria in China and description of Cryobacterium mengkeensis sp. nov. and Arthrobacter glacialis sp. nov.</title>
        <authorList>
            <person name="Liu Q."/>
            <person name="Xin Y.-H."/>
        </authorList>
    </citation>
    <scope>NUCLEOTIDE SEQUENCE [LARGE SCALE GENOMIC DNA]</scope>
    <source>
        <strain evidence="4 5">SK-1</strain>
    </source>
</reference>
<dbReference type="InterPro" id="IPR055389">
    <property type="entry name" value="AraA_N"/>
</dbReference>
<dbReference type="SUPFAM" id="SSF53743">
    <property type="entry name" value="FucI/AraA N-terminal and middle domains"/>
    <property type="match status" value="1"/>
</dbReference>
<feature type="domain" description="L-arabinose isomerase N-terminal" evidence="3">
    <location>
        <begin position="13"/>
        <end position="105"/>
    </location>
</feature>
<sequence length="105" mass="11559">MTPTALNTSLDQYEVWFLTGSQNLYGEETLRQVAEQSQEIANALGASTDVPVRIVWKPVLKDADSIRRAALDANSDDKVIGLIAWMHTFSPAKMWIGGLNALTKP</sequence>
<feature type="non-terminal residue" evidence="4">
    <location>
        <position position="105"/>
    </location>
</feature>
<proteinExistence type="predicted"/>
<accession>A0A317ZQJ3</accession>
<name>A0A317ZQJ3_9MICO</name>
<dbReference type="InterPro" id="IPR038583">
    <property type="entry name" value="AraA_N_sf"/>
</dbReference>
<evidence type="ECO:0000256" key="1">
    <source>
        <dbReference type="ARBA" id="ARBA00023235"/>
    </source>
</evidence>
<keyword evidence="5" id="KW-1185">Reference proteome</keyword>
<keyword evidence="2" id="KW-0119">Carbohydrate metabolism</keyword>
<dbReference type="PANTHER" id="PTHR38464:SF1">
    <property type="entry name" value="L-ARABINOSE ISOMERASE"/>
    <property type="match status" value="1"/>
</dbReference>
<evidence type="ECO:0000259" key="3">
    <source>
        <dbReference type="Pfam" id="PF02610"/>
    </source>
</evidence>
<gene>
    <name evidence="4" type="ORF">CTB96_19455</name>
</gene>